<sequence length="816" mass="86568">MHGIRRNRRLGQGRGFACPWRQWERSMTQSDMSAGRYVGARVARSEDPRLMRGLARYLDDIELPRMLHAAFVRSPMAHARVVQIDVEEVRGMPGVVGVFTHGDLAGVGPIQAIGPRPEIKSSLRAVLADGKVRFVGEAVAVVVAESRYIAEDACELVDVEYEQLRVVANARAALEPGAPILHADLGDNRISRIERSGGDIDHAFAAAAHVVKVSFHHGRVGALPLETRGVIGDWDAGTSTMRVWNSSQMPHLLRALIAAPLGLAETQLEVMVPAVGGAFGLKASVYPEDIVVPAVSRLVGRPVKWVEDRYENLAASSHAKEIDIDMEMAVAEDGTFLGVRAKNLSDPGAYSMPPFQAHHESLGSVNCMTGIYDIAAASYVAETALTNKAPLGVYRGVGWTPGQTVREVLVDDVARAIGRDPVELRLQNCIPDTPYDSVIGPRYDGGSYRRSLELATEMADYRGIRERQIEQRNQGKYVGVGVSPYVEPTGFGGRIGNELGYPGEYYDTASISIQADGSIYVMSGLNSQGQSHETTFAQLAADGIGARIEEVRVVQGDTKSTPFSAGVYASRSALIGAATIGRAAHEMKRRLVALAADMLEANVDDVEITHGKAFVRGAPEVVKTIADIAAYVHWGGGAAAVDLEEGALSVSSSAAPGGSYGNGCVVAVVVVDIETGKIQVEKVVSVEDCGTMLNPMIVEGQVAGAVAQGIGDALLEEHQYNEDGAFMSASLLDYLYPSTMEIPDIAIGHLETPAPGVPGGFKGLGEAGVIATPGAVLNAVADALSPFGVRVHSTPLGPSKVLDLIDEAREAMSGSA</sequence>
<dbReference type="AlphaFoldDB" id="A0A563DRF1"/>
<protein>
    <submittedName>
        <fullName evidence="4">Xanthine dehydrogenase family protein molybdopterin-binding subunit</fullName>
    </submittedName>
</protein>
<dbReference type="Pfam" id="PF01315">
    <property type="entry name" value="Ald_Xan_dh_C"/>
    <property type="match status" value="1"/>
</dbReference>
<dbReference type="SUPFAM" id="SSF56003">
    <property type="entry name" value="Molybdenum cofactor-binding domain"/>
    <property type="match status" value="1"/>
</dbReference>
<dbReference type="InterPro" id="IPR016208">
    <property type="entry name" value="Ald_Oxase/xanthine_DH-like"/>
</dbReference>
<evidence type="ECO:0000256" key="2">
    <source>
        <dbReference type="ARBA" id="ARBA00023002"/>
    </source>
</evidence>
<keyword evidence="5" id="KW-1185">Reference proteome</keyword>
<organism evidence="4 5">
    <name type="scientific">Leekyejoonella antrihumi</name>
    <dbReference type="NCBI Taxonomy" id="1660198"/>
    <lineage>
        <taxon>Bacteria</taxon>
        <taxon>Bacillati</taxon>
        <taxon>Actinomycetota</taxon>
        <taxon>Actinomycetes</taxon>
        <taxon>Micrococcales</taxon>
        <taxon>Dermacoccaceae</taxon>
        <taxon>Leekyejoonella</taxon>
    </lineage>
</organism>
<evidence type="ECO:0000313" key="4">
    <source>
        <dbReference type="EMBL" id="TWP32533.1"/>
    </source>
</evidence>
<accession>A0A563DRF1</accession>
<dbReference type="SUPFAM" id="SSF54665">
    <property type="entry name" value="CO dehydrogenase molybdoprotein N-domain-like"/>
    <property type="match status" value="1"/>
</dbReference>
<dbReference type="EMBL" id="VCQV01000070">
    <property type="protein sequence ID" value="TWP32533.1"/>
    <property type="molecule type" value="Genomic_DNA"/>
</dbReference>
<dbReference type="InterPro" id="IPR046867">
    <property type="entry name" value="AldOxase/xan_DH_MoCoBD2"/>
</dbReference>
<evidence type="ECO:0000259" key="3">
    <source>
        <dbReference type="SMART" id="SM01008"/>
    </source>
</evidence>
<evidence type="ECO:0000313" key="5">
    <source>
        <dbReference type="Proteomes" id="UP000320244"/>
    </source>
</evidence>
<dbReference type="Gene3D" id="3.90.1170.50">
    <property type="entry name" value="Aldehyde oxidase/xanthine dehydrogenase, a/b hammerhead"/>
    <property type="match status" value="1"/>
</dbReference>
<dbReference type="GO" id="GO:0005506">
    <property type="term" value="F:iron ion binding"/>
    <property type="evidence" value="ECO:0007669"/>
    <property type="project" value="InterPro"/>
</dbReference>
<dbReference type="InterPro" id="IPR037165">
    <property type="entry name" value="AldOxase/xan_DH_Mopterin-bd_sf"/>
</dbReference>
<gene>
    <name evidence="4" type="ORF">FGL98_24005</name>
</gene>
<proteinExistence type="predicted"/>
<dbReference type="Proteomes" id="UP000320244">
    <property type="component" value="Unassembled WGS sequence"/>
</dbReference>
<keyword evidence="2" id="KW-0560">Oxidoreductase</keyword>
<dbReference type="InterPro" id="IPR036856">
    <property type="entry name" value="Ald_Oxase/Xan_DH_a/b_sf"/>
</dbReference>
<reference evidence="4 5" key="1">
    <citation type="submission" date="2019-05" db="EMBL/GenBank/DDBJ databases">
        <authorList>
            <person name="Lee S.D."/>
        </authorList>
    </citation>
    <scope>NUCLEOTIDE SEQUENCE [LARGE SCALE GENOMIC DNA]</scope>
    <source>
        <strain evidence="4 5">C5-26</strain>
    </source>
</reference>
<dbReference type="Gene3D" id="3.30.365.10">
    <property type="entry name" value="Aldehyde oxidase/xanthine dehydrogenase, molybdopterin binding domain"/>
    <property type="match status" value="4"/>
</dbReference>
<feature type="domain" description="Aldehyde oxidase/xanthine dehydrogenase a/b hammerhead" evidence="3">
    <location>
        <begin position="52"/>
        <end position="165"/>
    </location>
</feature>
<comment type="caution">
    <text evidence="4">The sequence shown here is derived from an EMBL/GenBank/DDBJ whole genome shotgun (WGS) entry which is preliminary data.</text>
</comment>
<evidence type="ECO:0000256" key="1">
    <source>
        <dbReference type="ARBA" id="ARBA00022505"/>
    </source>
</evidence>
<dbReference type="InterPro" id="IPR008274">
    <property type="entry name" value="AldOxase/xan_DH_MoCoBD1"/>
</dbReference>
<name>A0A563DRF1_9MICO</name>
<dbReference type="SMART" id="SM01008">
    <property type="entry name" value="Ald_Xan_dh_C"/>
    <property type="match status" value="1"/>
</dbReference>
<dbReference type="OrthoDB" id="9758509at2"/>
<keyword evidence="1" id="KW-0500">Molybdenum</keyword>
<reference evidence="4 5" key="2">
    <citation type="submission" date="2019-08" db="EMBL/GenBank/DDBJ databases">
        <title>Jejuicoccus antrihumi gen. nov., sp. nov., a new member of the family Dermacoccaceae isolated from a cave.</title>
        <authorList>
            <person name="Schumann P."/>
            <person name="Kim I.S."/>
        </authorList>
    </citation>
    <scope>NUCLEOTIDE SEQUENCE [LARGE SCALE GENOMIC DNA]</scope>
    <source>
        <strain evidence="4 5">C5-26</strain>
    </source>
</reference>
<dbReference type="PANTHER" id="PTHR11908">
    <property type="entry name" value="XANTHINE DEHYDROGENASE"/>
    <property type="match status" value="1"/>
</dbReference>
<dbReference type="PANTHER" id="PTHR11908:SF132">
    <property type="entry name" value="ALDEHYDE OXIDASE 1-RELATED"/>
    <property type="match status" value="1"/>
</dbReference>
<dbReference type="Pfam" id="PF20256">
    <property type="entry name" value="MoCoBD_2"/>
    <property type="match status" value="1"/>
</dbReference>
<dbReference type="Pfam" id="PF02738">
    <property type="entry name" value="MoCoBD_1"/>
    <property type="match status" value="1"/>
</dbReference>
<dbReference type="GO" id="GO:0016491">
    <property type="term" value="F:oxidoreductase activity"/>
    <property type="evidence" value="ECO:0007669"/>
    <property type="project" value="UniProtKB-KW"/>
</dbReference>
<dbReference type="InterPro" id="IPR000674">
    <property type="entry name" value="Ald_Oxase/Xan_DH_a/b"/>
</dbReference>